<feature type="transmembrane region" description="Helical" evidence="1">
    <location>
        <begin position="25"/>
        <end position="47"/>
    </location>
</feature>
<dbReference type="EMBL" id="BAHC01000108">
    <property type="protein sequence ID" value="GAB90585.1"/>
    <property type="molecule type" value="Genomic_DNA"/>
</dbReference>
<keyword evidence="3" id="KW-1185">Reference proteome</keyword>
<dbReference type="InterPro" id="IPR049978">
    <property type="entry name" value="SCO6880-like"/>
</dbReference>
<evidence type="ECO:0008006" key="4">
    <source>
        <dbReference type="Google" id="ProtNLM"/>
    </source>
</evidence>
<feature type="transmembrane region" description="Helical" evidence="1">
    <location>
        <begin position="53"/>
        <end position="72"/>
    </location>
</feature>
<dbReference type="RefSeq" id="WP_006333468.1">
    <property type="nucleotide sequence ID" value="NZ_BAHC01000108.1"/>
</dbReference>
<dbReference type="eggNOG" id="ENOG502Z8PQ">
    <property type="taxonomic scope" value="Bacteria"/>
</dbReference>
<gene>
    <name evidence="2" type="ORF">GORHZ_108_00010</name>
</gene>
<comment type="caution">
    <text evidence="2">The sequence shown here is derived from an EMBL/GenBank/DDBJ whole genome shotgun (WGS) entry which is preliminary data.</text>
</comment>
<evidence type="ECO:0000313" key="3">
    <source>
        <dbReference type="Proteomes" id="UP000008363"/>
    </source>
</evidence>
<feature type="non-terminal residue" evidence="2">
    <location>
        <position position="267"/>
    </location>
</feature>
<proteinExistence type="predicted"/>
<sequence length="267" mass="28967">MSGTPSERNALLLYGRWERPRSTGLFGMTWGVTIVAGVLVIAIIVSFVVTQSLVVAGVLIAVSVVGMAPLVYSRDGRTGWEMTVLRTQFTWARLRRQTVYRGGVFGQVPGTARLPGIAAGSHMYGYELRDGQRFGLIHYPAKNHYCVSLAVQPQGQERVDQWQINEWVAAQGDFLARLGSARGAVGAEVVVESVPDAGARIGAEVRRITDPAAPAFAREVMAETVLTRGSARVRSDVRLTLTFAPLREASSREVADQAAEIGRRLST</sequence>
<evidence type="ECO:0000313" key="2">
    <source>
        <dbReference type="EMBL" id="GAB90585.1"/>
    </source>
</evidence>
<keyword evidence="1" id="KW-1133">Transmembrane helix</keyword>
<dbReference type="Proteomes" id="UP000008363">
    <property type="component" value="Unassembled WGS sequence"/>
</dbReference>
<evidence type="ECO:0000256" key="1">
    <source>
        <dbReference type="SAM" id="Phobius"/>
    </source>
</evidence>
<dbReference type="AlphaFoldDB" id="K6VUK1"/>
<protein>
    <recommendedName>
        <fullName evidence="4">Integral membrane protein</fullName>
    </recommendedName>
</protein>
<dbReference type="NCBIfam" id="NF042935">
    <property type="entry name" value="SCO6880_fam"/>
    <property type="match status" value="1"/>
</dbReference>
<name>K6VUK1_9ACTN</name>
<keyword evidence="1" id="KW-0812">Transmembrane</keyword>
<accession>K6VUK1</accession>
<dbReference type="STRING" id="1108045.GORHZ_108_00010"/>
<organism evidence="2 3">
    <name type="scientific">Gordonia rhizosphera NBRC 16068</name>
    <dbReference type="NCBI Taxonomy" id="1108045"/>
    <lineage>
        <taxon>Bacteria</taxon>
        <taxon>Bacillati</taxon>
        <taxon>Actinomycetota</taxon>
        <taxon>Actinomycetes</taxon>
        <taxon>Mycobacteriales</taxon>
        <taxon>Gordoniaceae</taxon>
        <taxon>Gordonia</taxon>
    </lineage>
</organism>
<reference evidence="2 3" key="1">
    <citation type="submission" date="2012-08" db="EMBL/GenBank/DDBJ databases">
        <title>Whole genome shotgun sequence of Gordonia rhizosphera NBRC 16068.</title>
        <authorList>
            <person name="Takarada H."/>
            <person name="Isaki S."/>
            <person name="Hosoyama A."/>
            <person name="Tsuchikane K."/>
            <person name="Katsumata H."/>
            <person name="Baba S."/>
            <person name="Ohji S."/>
            <person name="Yamazaki S."/>
            <person name="Fujita N."/>
        </authorList>
    </citation>
    <scope>NUCLEOTIDE SEQUENCE [LARGE SCALE GENOMIC DNA]</scope>
    <source>
        <strain evidence="2 3">NBRC 16068</strain>
    </source>
</reference>
<keyword evidence="1" id="KW-0472">Membrane</keyword>